<dbReference type="PROSITE" id="PS51194">
    <property type="entry name" value="HELICASE_CTER"/>
    <property type="match status" value="1"/>
</dbReference>
<sequence length="1189" mass="135927">MVIKGEIMKDFRSRFADKVYQRGVKYQKDGKVNGIGWGKDGHFIASVQSSDRFYYYRVTGVYKNGKASELKCNCPWAQAGHNCKHMAAVLLEIKQNEDAKNGNGEKPRSSRIAFVDAVSDDLKAKIADAHLTVNPLQLITGRTFTNSDYNKASTLEKEYTLVNEELTKTNDNRYLYTTEFRSRYGYFMVYINFNLEKITDITAESRINKNINQDVFFIMGLLHFVLYFLKHDPFDQTNDAAKRLLTYFQSRNKPGQAITFRAQIENDQGTVVLYFKIGEDQHLYKVQNLQNMVNSAREGEVVKFGKYFDDVVDPDRMDQDSLTWYQFAQKLVDIQSATRIDDFNELKLKNIPLKGTLADQVDEMISSGLPAYENGTRIRYGTEKLDLPIDIKLNKDGNSAIVNVFPFQTYERIFAGNKSYYSCELNRWTKYTGLTPDALDQVGIFPGQKLQFSSKTLKTFGHRILPHLSKNKNLKITGAKKLDKVLPPRAEFVFQLDYHNEEITCQALVNYGKQKFILGKTTSDDSIRDFEEEKGAMDLLQTYFDQNNDHYFLSMKKDKKVHQFLNAGITKLKELGRIEVTAAFKQMMNSAQTSLNVHLGIHLRNNTLDLTVTGPSMSAEDISALLDAYQQQKHYFILRNGEIRKLDSPSIEELDKVMTSLNLNLKDFTKGKLTIPAYRAFYLQKLLEQRDNLKFSSDHAFKNLVDDLEKGKIKEAKIPAKLDKVLRPYQKDGFKWLATMTHYNLGGLLADEMGLGKTLQVLTLLVSLKGKGSNLIVAPASVIYNWQNEIEKFTPELSCVVLGGTKKQRQEQLQTAENKDVLITSYDSLKRDLEFYQDKNFETEIIDEAQNIKNAKSAAAKAVKIIDAEHKFALTGTPIENNLSELWSIFDYLMPGFLGNYTYFKQTFEQPIVKDHDKNKEEQLSQLIAPFVLRRLKKNVLKDLPAKDEKIVYVQLAGKQKELYQAQTQRLLMQLGSQNDKDFKKHRFQILAELTKLRELCCDPRLLYKNYQGKSAKLAAALDLVRASLDGGHKILLFSQFTSMLAIIRQRLVKDKVTIFEIIGSTPKLERQKLIEKFNKLKHPAVFLISLKAGGTGINLTSADVVIHYDPWWNIAAESQATDRAHRIGQKNSVQIYKIVAKNTIEDKIIELQKRKAKLAEAVLSGKTVGSTKLNRDDILEILDQLKSE</sequence>
<evidence type="ECO:0000313" key="6">
    <source>
        <dbReference type="EMBL" id="BAQ56550.1"/>
    </source>
</evidence>
<evidence type="ECO:0000313" key="7">
    <source>
        <dbReference type="Proteomes" id="UP000035709"/>
    </source>
</evidence>
<dbReference type="SUPFAM" id="SSF52540">
    <property type="entry name" value="P-loop containing nucleoside triphosphate hydrolases"/>
    <property type="match status" value="2"/>
</dbReference>
<dbReference type="Pfam" id="PF04434">
    <property type="entry name" value="SWIM"/>
    <property type="match status" value="1"/>
</dbReference>
<dbReference type="InterPro" id="IPR000330">
    <property type="entry name" value="SNF2_N"/>
</dbReference>
<evidence type="ECO:0000259" key="4">
    <source>
        <dbReference type="PROSITE" id="PS51192"/>
    </source>
</evidence>
<dbReference type="AlphaFoldDB" id="A0A0D6A1Y5"/>
<dbReference type="CDD" id="cd18793">
    <property type="entry name" value="SF2_C_SNF"/>
    <property type="match status" value="1"/>
</dbReference>
<dbReference type="SMART" id="SM00490">
    <property type="entry name" value="HELICc"/>
    <property type="match status" value="1"/>
</dbReference>
<evidence type="ECO:0000256" key="1">
    <source>
        <dbReference type="ARBA" id="ARBA00022801"/>
    </source>
</evidence>
<dbReference type="InterPro" id="IPR027417">
    <property type="entry name" value="P-loop_NTPase"/>
</dbReference>
<dbReference type="OrthoDB" id="9760715at2"/>
<evidence type="ECO:0000259" key="3">
    <source>
        <dbReference type="PROSITE" id="PS50966"/>
    </source>
</evidence>
<organism evidence="6 7">
    <name type="scientific">Lactobacillus acetotolerans</name>
    <dbReference type="NCBI Taxonomy" id="1600"/>
    <lineage>
        <taxon>Bacteria</taxon>
        <taxon>Bacillati</taxon>
        <taxon>Bacillota</taxon>
        <taxon>Bacilli</taxon>
        <taxon>Lactobacillales</taxon>
        <taxon>Lactobacillaceae</taxon>
        <taxon>Lactobacillus</taxon>
    </lineage>
</organism>
<dbReference type="Pfam" id="PF00271">
    <property type="entry name" value="Helicase_C"/>
    <property type="match status" value="1"/>
</dbReference>
<dbReference type="PATRIC" id="fig|1600.4.peg.165"/>
<dbReference type="InterPro" id="IPR001650">
    <property type="entry name" value="Helicase_C-like"/>
</dbReference>
<dbReference type="InterPro" id="IPR049730">
    <property type="entry name" value="SNF2/RAD54-like_C"/>
</dbReference>
<keyword evidence="2" id="KW-0863">Zinc-finger</keyword>
<dbReference type="CDD" id="cd18012">
    <property type="entry name" value="DEXQc_arch_SWI2_SNF2"/>
    <property type="match status" value="1"/>
</dbReference>
<keyword evidence="7" id="KW-1185">Reference proteome</keyword>
<feature type="domain" description="Helicase ATP-binding" evidence="4">
    <location>
        <begin position="738"/>
        <end position="896"/>
    </location>
</feature>
<feature type="domain" description="SWIM-type" evidence="3">
    <location>
        <begin position="56"/>
        <end position="94"/>
    </location>
</feature>
<keyword evidence="2" id="KW-0479">Metal-binding</keyword>
<accession>A0A0D6A1Y5</accession>
<gene>
    <name evidence="6" type="ORF">LBAT_0161</name>
</gene>
<dbReference type="Proteomes" id="UP000035709">
    <property type="component" value="Chromosome"/>
</dbReference>
<protein>
    <submittedName>
        <fullName evidence="6">Protein kinase</fullName>
    </submittedName>
</protein>
<dbReference type="GO" id="GO:0005524">
    <property type="term" value="F:ATP binding"/>
    <property type="evidence" value="ECO:0007669"/>
    <property type="project" value="InterPro"/>
</dbReference>
<evidence type="ECO:0000256" key="2">
    <source>
        <dbReference type="PROSITE-ProRule" id="PRU00325"/>
    </source>
</evidence>
<reference evidence="6 7" key="1">
    <citation type="submission" date="2015-03" db="EMBL/GenBank/DDBJ databases">
        <title>Complete genome sequence of Lactobacillus acetotolerans NBRC 13120.</title>
        <authorList>
            <person name="Toh H."/>
            <person name="Morita H."/>
            <person name="Fujita N."/>
        </authorList>
    </citation>
    <scope>NUCLEOTIDE SEQUENCE [LARGE SCALE GENOMIC DNA]</scope>
    <source>
        <strain evidence="6 7">NBRC 13120</strain>
    </source>
</reference>
<keyword evidence="2" id="KW-0862">Zinc</keyword>
<dbReference type="EMBL" id="AP014808">
    <property type="protein sequence ID" value="BAQ56550.1"/>
    <property type="molecule type" value="Genomic_DNA"/>
</dbReference>
<dbReference type="PANTHER" id="PTHR10799">
    <property type="entry name" value="SNF2/RAD54 HELICASE FAMILY"/>
    <property type="match status" value="1"/>
</dbReference>
<dbReference type="Pfam" id="PF00176">
    <property type="entry name" value="SNF2-rel_dom"/>
    <property type="match status" value="1"/>
</dbReference>
<dbReference type="PROSITE" id="PS51192">
    <property type="entry name" value="HELICASE_ATP_BIND_1"/>
    <property type="match status" value="1"/>
</dbReference>
<dbReference type="Gene3D" id="3.40.50.10810">
    <property type="entry name" value="Tandem AAA-ATPase domain"/>
    <property type="match status" value="1"/>
</dbReference>
<dbReference type="InterPro" id="IPR013663">
    <property type="entry name" value="Helicase_SWF/SNF/SWI_bac"/>
</dbReference>
<proteinExistence type="predicted"/>
<name>A0A0D6A1Y5_9LACO</name>
<dbReference type="Pfam" id="PF08455">
    <property type="entry name" value="SNF2_assoc"/>
    <property type="match status" value="1"/>
</dbReference>
<dbReference type="Gene3D" id="3.40.50.300">
    <property type="entry name" value="P-loop containing nucleotide triphosphate hydrolases"/>
    <property type="match status" value="1"/>
</dbReference>
<dbReference type="GO" id="GO:0016301">
    <property type="term" value="F:kinase activity"/>
    <property type="evidence" value="ECO:0007669"/>
    <property type="project" value="UniProtKB-KW"/>
</dbReference>
<dbReference type="STRING" id="1600.LBAT_0161"/>
<dbReference type="GO" id="GO:0008270">
    <property type="term" value="F:zinc ion binding"/>
    <property type="evidence" value="ECO:0007669"/>
    <property type="project" value="UniProtKB-KW"/>
</dbReference>
<dbReference type="KEGG" id="lae:LBAT_0161"/>
<dbReference type="InterPro" id="IPR014001">
    <property type="entry name" value="Helicase_ATP-bd"/>
</dbReference>
<keyword evidence="1" id="KW-0378">Hydrolase</keyword>
<keyword evidence="6" id="KW-0418">Kinase</keyword>
<dbReference type="InterPro" id="IPR007527">
    <property type="entry name" value="Znf_SWIM"/>
</dbReference>
<keyword evidence="6" id="KW-0808">Transferase</keyword>
<dbReference type="InterPro" id="IPR038718">
    <property type="entry name" value="SNF2-like_sf"/>
</dbReference>
<dbReference type="PROSITE" id="PS50966">
    <property type="entry name" value="ZF_SWIM"/>
    <property type="match status" value="1"/>
</dbReference>
<dbReference type="GO" id="GO:0016787">
    <property type="term" value="F:hydrolase activity"/>
    <property type="evidence" value="ECO:0007669"/>
    <property type="project" value="UniProtKB-KW"/>
</dbReference>
<evidence type="ECO:0000259" key="5">
    <source>
        <dbReference type="PROSITE" id="PS51194"/>
    </source>
</evidence>
<dbReference type="SMART" id="SM00487">
    <property type="entry name" value="DEXDc"/>
    <property type="match status" value="1"/>
</dbReference>
<feature type="domain" description="Helicase C-terminal" evidence="5">
    <location>
        <begin position="1017"/>
        <end position="1170"/>
    </location>
</feature>